<feature type="region of interest" description="Disordered" evidence="1">
    <location>
        <begin position="16"/>
        <end position="53"/>
    </location>
</feature>
<evidence type="ECO:0000256" key="1">
    <source>
        <dbReference type="SAM" id="MobiDB-lite"/>
    </source>
</evidence>
<comment type="caution">
    <text evidence="2">The sequence shown here is derived from an EMBL/GenBank/DDBJ whole genome shotgun (WGS) entry which is preliminary data.</text>
</comment>
<proteinExistence type="predicted"/>
<reference evidence="2 3" key="1">
    <citation type="submission" date="2019-07" db="EMBL/GenBank/DDBJ databases">
        <title>Whole genome shotgun sequence of Novosphingobium sediminis NBRC 106119.</title>
        <authorList>
            <person name="Hosoyama A."/>
            <person name="Uohara A."/>
            <person name="Ohji S."/>
            <person name="Ichikawa N."/>
        </authorList>
    </citation>
    <scope>NUCLEOTIDE SEQUENCE [LARGE SCALE GENOMIC DNA]</scope>
    <source>
        <strain evidence="2 3">NBRC 106119</strain>
    </source>
</reference>
<name>A0A512AQN8_9SPHN</name>
<accession>A0A512AQN8</accession>
<feature type="compositionally biased region" description="Basic and acidic residues" evidence="1">
    <location>
        <begin position="16"/>
        <end position="30"/>
    </location>
</feature>
<keyword evidence="3" id="KW-1185">Reference proteome</keyword>
<sequence>MVFASLHAPAIAHVEHDGHFSETSVHHDTVQDQVDANSERSTSDGSSAIGHHHHCPAVALPDAVNAGGCLIRNREVYGAGEVPPLGSLAPQPLIDPPSL</sequence>
<evidence type="ECO:0000313" key="3">
    <source>
        <dbReference type="Proteomes" id="UP000321464"/>
    </source>
</evidence>
<gene>
    <name evidence="2" type="ORF">NSE01_38630</name>
</gene>
<protein>
    <submittedName>
        <fullName evidence="2">Uncharacterized protein</fullName>
    </submittedName>
</protein>
<organism evidence="2 3">
    <name type="scientific">Novosphingobium sediminis</name>
    <dbReference type="NCBI Taxonomy" id="707214"/>
    <lineage>
        <taxon>Bacteria</taxon>
        <taxon>Pseudomonadati</taxon>
        <taxon>Pseudomonadota</taxon>
        <taxon>Alphaproteobacteria</taxon>
        <taxon>Sphingomonadales</taxon>
        <taxon>Sphingomonadaceae</taxon>
        <taxon>Novosphingobium</taxon>
    </lineage>
</organism>
<dbReference type="EMBL" id="BJYR01000032">
    <property type="protein sequence ID" value="GEO02031.1"/>
    <property type="molecule type" value="Genomic_DNA"/>
</dbReference>
<dbReference type="AlphaFoldDB" id="A0A512AQN8"/>
<dbReference type="Proteomes" id="UP000321464">
    <property type="component" value="Unassembled WGS sequence"/>
</dbReference>
<evidence type="ECO:0000313" key="2">
    <source>
        <dbReference type="EMBL" id="GEO02031.1"/>
    </source>
</evidence>